<keyword evidence="1" id="KW-0472">Membrane</keyword>
<keyword evidence="1" id="KW-1133">Transmembrane helix</keyword>
<evidence type="ECO:0000313" key="2">
    <source>
        <dbReference type="EMBL" id="AZI34514.1"/>
    </source>
</evidence>
<dbReference type="Proteomes" id="UP000270185">
    <property type="component" value="Chromosome"/>
</dbReference>
<accession>A0A3G8XWB5</accession>
<dbReference type="EMBL" id="CP034159">
    <property type="protein sequence ID" value="AZI34514.1"/>
    <property type="molecule type" value="Genomic_DNA"/>
</dbReference>
<dbReference type="OrthoDB" id="3173919at2"/>
<sequence>MNELLENPLFNITFLGGIFFILAGFVQLKFPPKKINSLYGYRTKSSMKSNERWDFAQKLSAKEMMKSGGLLALSSLLVFVTNFGDSINLIIGLALMLATVLLLLLRVERKIKKKFRI</sequence>
<feature type="transmembrane region" description="Helical" evidence="1">
    <location>
        <begin position="12"/>
        <end position="30"/>
    </location>
</feature>
<dbReference type="KEGG" id="ccas:EIB73_14625"/>
<proteinExistence type="predicted"/>
<protein>
    <submittedName>
        <fullName evidence="2">SdpI family protein</fullName>
    </submittedName>
</protein>
<keyword evidence="3" id="KW-1185">Reference proteome</keyword>
<dbReference type="AlphaFoldDB" id="A0A3G8XWB5"/>
<keyword evidence="1" id="KW-0812">Transmembrane</keyword>
<evidence type="ECO:0000313" key="3">
    <source>
        <dbReference type="Proteomes" id="UP000270185"/>
    </source>
</evidence>
<gene>
    <name evidence="2" type="ORF">EIB73_14625</name>
</gene>
<organism evidence="2 3">
    <name type="scientific">Kaistella carnis</name>
    <dbReference type="NCBI Taxonomy" id="1241979"/>
    <lineage>
        <taxon>Bacteria</taxon>
        <taxon>Pseudomonadati</taxon>
        <taxon>Bacteroidota</taxon>
        <taxon>Flavobacteriia</taxon>
        <taxon>Flavobacteriales</taxon>
        <taxon>Weeksellaceae</taxon>
        <taxon>Chryseobacterium group</taxon>
        <taxon>Kaistella</taxon>
    </lineage>
</organism>
<reference evidence="3" key="1">
    <citation type="submission" date="2018-11" db="EMBL/GenBank/DDBJ databases">
        <title>Proposal to divide the Flavobacteriaceae and reorganize its genera based on Amino Acid Identity values calculated from whole genome sequences.</title>
        <authorList>
            <person name="Nicholson A.C."/>
            <person name="Gulvik C.A."/>
            <person name="Whitney A.M."/>
            <person name="Humrighouse B.W."/>
            <person name="Bell M."/>
            <person name="Holmes B."/>
            <person name="Steigerwalt A.G."/>
            <person name="Villarma A."/>
            <person name="Sheth M."/>
            <person name="Batra D."/>
            <person name="Pryor J."/>
            <person name="Bernardet J.-F."/>
            <person name="Hugo C."/>
            <person name="Kampfer P."/>
            <person name="Newman J.D."/>
            <person name="McQuiston J.R."/>
        </authorList>
    </citation>
    <scope>NUCLEOTIDE SEQUENCE [LARGE SCALE GENOMIC DNA]</scope>
    <source>
        <strain evidence="3">G0081</strain>
    </source>
</reference>
<dbReference type="InterPro" id="IPR025962">
    <property type="entry name" value="SdpI/YhfL"/>
</dbReference>
<name>A0A3G8XWB5_9FLAO</name>
<feature type="transmembrane region" description="Helical" evidence="1">
    <location>
        <begin position="89"/>
        <end position="107"/>
    </location>
</feature>
<evidence type="ECO:0000256" key="1">
    <source>
        <dbReference type="SAM" id="Phobius"/>
    </source>
</evidence>
<dbReference type="Pfam" id="PF13630">
    <property type="entry name" value="SdpI"/>
    <property type="match status" value="1"/>
</dbReference>